<feature type="domain" description="RecX second three-helical" evidence="6">
    <location>
        <begin position="59"/>
        <end position="98"/>
    </location>
</feature>
<dbReference type="GO" id="GO:0006282">
    <property type="term" value="P:regulation of DNA repair"/>
    <property type="evidence" value="ECO:0007669"/>
    <property type="project" value="UniProtKB-UniRule"/>
</dbReference>
<proteinExistence type="inferred from homology"/>
<dbReference type="Proteomes" id="UP000295058">
    <property type="component" value="Unassembled WGS sequence"/>
</dbReference>
<dbReference type="Pfam" id="PF21981">
    <property type="entry name" value="RecX_HTH3"/>
    <property type="match status" value="1"/>
</dbReference>
<comment type="caution">
    <text evidence="9">The sequence shown here is derived from an EMBL/GenBank/DDBJ whole genome shotgun (WGS) entry which is preliminary data.</text>
</comment>
<dbReference type="InterPro" id="IPR053926">
    <property type="entry name" value="RecX_HTH_1st"/>
</dbReference>
<keyword evidence="12" id="KW-1185">Reference proteome</keyword>
<reference evidence="10 12" key="2">
    <citation type="submission" date="2019-03" db="EMBL/GenBank/DDBJ databases">
        <title>Genomic Encyclopedia of Archaeal and Bacterial Type Strains, Phase II (KMG-II): from individual species to whole genera.</title>
        <authorList>
            <person name="Goeker M."/>
        </authorList>
    </citation>
    <scope>NUCLEOTIDE SEQUENCE [LARGE SCALE GENOMIC DNA]</scope>
    <source>
        <strain evidence="10 12">DSM 15594</strain>
    </source>
</reference>
<evidence type="ECO:0000256" key="3">
    <source>
        <dbReference type="ARBA" id="ARBA00018111"/>
    </source>
</evidence>
<evidence type="ECO:0000313" key="11">
    <source>
        <dbReference type="Proteomes" id="UP000243640"/>
    </source>
</evidence>
<keyword evidence="4 5" id="KW-0963">Cytoplasm</keyword>
<dbReference type="GO" id="GO:0005737">
    <property type="term" value="C:cytoplasm"/>
    <property type="evidence" value="ECO:0007669"/>
    <property type="project" value="UniProtKB-SubCell"/>
</dbReference>
<gene>
    <name evidence="5" type="primary">recX</name>
    <name evidence="9" type="ORF">B6S09_04265</name>
    <name evidence="10" type="ORF">LY04_00903</name>
</gene>
<dbReference type="RefSeq" id="WP_094277265.1">
    <property type="nucleotide sequence ID" value="NZ_NQJF01000003.1"/>
</dbReference>
<dbReference type="OrthoDB" id="7066780at2"/>
<evidence type="ECO:0000259" key="8">
    <source>
        <dbReference type="Pfam" id="PF21982"/>
    </source>
</evidence>
<dbReference type="Gene3D" id="1.10.10.10">
    <property type="entry name" value="Winged helix-like DNA-binding domain superfamily/Winged helix DNA-binding domain"/>
    <property type="match status" value="3"/>
</dbReference>
<comment type="function">
    <text evidence="5">Modulates RecA activity.</text>
</comment>
<name>A0A235CLX7_9GAMM</name>
<sequence length="154" mass="18406">MLFEPSNPDQPVWDCALRLLSRRDHSRRELEQKLRQRQFDEDAIVRTLNKLEQQQWLQDARFAQVQVRQHIYKKHGPLRIRTELQHKGVAAEEIATALEQQDTDWFELARECYLGRFGEGPVTDFKERAKRMRYLQARGFAPDHIRYALESSKE</sequence>
<dbReference type="Proteomes" id="UP000243640">
    <property type="component" value="Unassembled WGS sequence"/>
</dbReference>
<comment type="subcellular location">
    <subcellularLocation>
        <location evidence="1 5">Cytoplasm</location>
    </subcellularLocation>
</comment>
<evidence type="ECO:0000256" key="5">
    <source>
        <dbReference type="HAMAP-Rule" id="MF_01114"/>
    </source>
</evidence>
<dbReference type="Pfam" id="PF02631">
    <property type="entry name" value="RecX_HTH2"/>
    <property type="match status" value="1"/>
</dbReference>
<dbReference type="InterPro" id="IPR053924">
    <property type="entry name" value="RecX_HTH_2nd"/>
</dbReference>
<dbReference type="PANTHER" id="PTHR33602:SF1">
    <property type="entry name" value="REGULATORY PROTEIN RECX FAMILY PROTEIN"/>
    <property type="match status" value="1"/>
</dbReference>
<evidence type="ECO:0000256" key="1">
    <source>
        <dbReference type="ARBA" id="ARBA00004496"/>
    </source>
</evidence>
<reference evidence="9 11" key="1">
    <citation type="submission" date="2017-08" db="EMBL/GenBank/DDBJ databases">
        <title>Draft Genome Sequence of the Marine Bacterium Oceanimonas baumannii ATCC 700832.</title>
        <authorList>
            <person name="Mcclelland W.D."/>
            <person name="Brennan M.A."/>
            <person name="Trachtenberg A.M."/>
            <person name="Maclea K.S."/>
        </authorList>
    </citation>
    <scope>NUCLEOTIDE SEQUENCE [LARGE SCALE GENOMIC DNA]</scope>
    <source>
        <strain evidence="9 11">ATCC 700832</strain>
    </source>
</reference>
<evidence type="ECO:0000259" key="7">
    <source>
        <dbReference type="Pfam" id="PF21981"/>
    </source>
</evidence>
<dbReference type="EMBL" id="NQJF01000003">
    <property type="protein sequence ID" value="OYD25436.1"/>
    <property type="molecule type" value="Genomic_DNA"/>
</dbReference>
<evidence type="ECO:0000313" key="12">
    <source>
        <dbReference type="Proteomes" id="UP000295058"/>
    </source>
</evidence>
<evidence type="ECO:0000256" key="2">
    <source>
        <dbReference type="ARBA" id="ARBA00009695"/>
    </source>
</evidence>
<dbReference type="InterPro" id="IPR003783">
    <property type="entry name" value="Regulatory_RecX"/>
</dbReference>
<protein>
    <recommendedName>
        <fullName evidence="3 5">Regulatory protein RecX</fullName>
    </recommendedName>
</protein>
<dbReference type="HAMAP" id="MF_01114">
    <property type="entry name" value="RecX"/>
    <property type="match status" value="1"/>
</dbReference>
<dbReference type="PANTHER" id="PTHR33602">
    <property type="entry name" value="REGULATORY PROTEIN RECX FAMILY PROTEIN"/>
    <property type="match status" value="1"/>
</dbReference>
<accession>A0A235CLX7</accession>
<dbReference type="Pfam" id="PF21982">
    <property type="entry name" value="RecX_HTH1"/>
    <property type="match status" value="1"/>
</dbReference>
<organism evidence="9 11">
    <name type="scientific">Oceanimonas baumannii</name>
    <dbReference type="NCBI Taxonomy" id="129578"/>
    <lineage>
        <taxon>Bacteria</taxon>
        <taxon>Pseudomonadati</taxon>
        <taxon>Pseudomonadota</taxon>
        <taxon>Gammaproteobacteria</taxon>
        <taxon>Aeromonadales</taxon>
        <taxon>Aeromonadaceae</taxon>
        <taxon>Oceanimonas</taxon>
    </lineage>
</organism>
<evidence type="ECO:0000313" key="9">
    <source>
        <dbReference type="EMBL" id="OYD25436.1"/>
    </source>
</evidence>
<evidence type="ECO:0000256" key="4">
    <source>
        <dbReference type="ARBA" id="ARBA00022490"/>
    </source>
</evidence>
<evidence type="ECO:0000259" key="6">
    <source>
        <dbReference type="Pfam" id="PF02631"/>
    </source>
</evidence>
<comment type="similarity">
    <text evidence="2 5">Belongs to the RecX family.</text>
</comment>
<dbReference type="EMBL" id="SODO01000002">
    <property type="protein sequence ID" value="TDW61368.1"/>
    <property type="molecule type" value="Genomic_DNA"/>
</dbReference>
<dbReference type="InterPro" id="IPR036388">
    <property type="entry name" value="WH-like_DNA-bd_sf"/>
</dbReference>
<feature type="domain" description="RecX first three-helical" evidence="8">
    <location>
        <begin position="14"/>
        <end position="51"/>
    </location>
</feature>
<dbReference type="AlphaFoldDB" id="A0A235CLX7"/>
<dbReference type="InterPro" id="IPR053925">
    <property type="entry name" value="RecX_HTH_3rd"/>
</dbReference>
<feature type="domain" description="RecX third three-helical" evidence="7">
    <location>
        <begin position="102"/>
        <end position="149"/>
    </location>
</feature>
<evidence type="ECO:0000313" key="10">
    <source>
        <dbReference type="EMBL" id="TDW61368.1"/>
    </source>
</evidence>